<evidence type="ECO:0000256" key="2">
    <source>
        <dbReference type="ARBA" id="ARBA00012438"/>
    </source>
</evidence>
<organism evidence="8 9">
    <name type="scientific">Reichenbachiella agariperforans</name>
    <dbReference type="NCBI Taxonomy" id="156994"/>
    <lineage>
        <taxon>Bacteria</taxon>
        <taxon>Pseudomonadati</taxon>
        <taxon>Bacteroidota</taxon>
        <taxon>Cytophagia</taxon>
        <taxon>Cytophagales</taxon>
        <taxon>Reichenbachiellaceae</taxon>
        <taxon>Reichenbachiella</taxon>
    </lineage>
</organism>
<dbReference type="AlphaFoldDB" id="A0A1M6PVP1"/>
<evidence type="ECO:0000256" key="6">
    <source>
        <dbReference type="SAM" id="Phobius"/>
    </source>
</evidence>
<dbReference type="GO" id="GO:0004673">
    <property type="term" value="F:protein histidine kinase activity"/>
    <property type="evidence" value="ECO:0007669"/>
    <property type="project" value="UniProtKB-EC"/>
</dbReference>
<dbReference type="EC" id="2.7.13.3" evidence="2"/>
<dbReference type="CDD" id="cd16917">
    <property type="entry name" value="HATPase_UhpB-NarQ-NarX-like"/>
    <property type="match status" value="1"/>
</dbReference>
<dbReference type="InterPro" id="IPR005467">
    <property type="entry name" value="His_kinase_dom"/>
</dbReference>
<dbReference type="SUPFAM" id="SSF55874">
    <property type="entry name" value="ATPase domain of HSP90 chaperone/DNA topoisomerase II/histidine kinase"/>
    <property type="match status" value="1"/>
</dbReference>
<evidence type="ECO:0000256" key="5">
    <source>
        <dbReference type="ARBA" id="ARBA00023012"/>
    </source>
</evidence>
<dbReference type="InterPro" id="IPR004358">
    <property type="entry name" value="Sig_transdc_His_kin-like_C"/>
</dbReference>
<keyword evidence="6" id="KW-1133">Transmembrane helix</keyword>
<evidence type="ECO:0000259" key="7">
    <source>
        <dbReference type="PROSITE" id="PS50109"/>
    </source>
</evidence>
<sequence>MAVPILIIVFGIIVILCIYYIQNKKHNTIILSLKQDIYKYYVSKQFQKIETETMNDLLLDNDSERKKIIHELHENIGNKIVAAKMQFGSLPHPEILNSNPYVQGHLLLDQVVNDTRQLAYGMSDKELSEFNIMKSLKHIKHTLEQEGKIKLGIYFHGLDKTLSHELNLRLFRMIQELITNTLTHAYASQITVQLNRNDQELILTVEDNGIGFDPRQVNFIRGNGIGLKEIERNLNQIAGSVFIDSTPGHGTTITIQIPLAA</sequence>
<accession>A0A1M6PVP1</accession>
<feature type="domain" description="Histidine kinase" evidence="7">
    <location>
        <begin position="67"/>
        <end position="261"/>
    </location>
</feature>
<dbReference type="PROSITE" id="PS50109">
    <property type="entry name" value="HIS_KIN"/>
    <property type="match status" value="1"/>
</dbReference>
<evidence type="ECO:0000313" key="8">
    <source>
        <dbReference type="EMBL" id="SHK11972.1"/>
    </source>
</evidence>
<feature type="transmembrane region" description="Helical" evidence="6">
    <location>
        <begin position="6"/>
        <end position="22"/>
    </location>
</feature>
<protein>
    <recommendedName>
        <fullName evidence="2">histidine kinase</fullName>
        <ecNumber evidence="2">2.7.13.3</ecNumber>
    </recommendedName>
</protein>
<keyword evidence="9" id="KW-1185">Reference proteome</keyword>
<proteinExistence type="predicted"/>
<dbReference type="InterPro" id="IPR003594">
    <property type="entry name" value="HATPase_dom"/>
</dbReference>
<evidence type="ECO:0000256" key="4">
    <source>
        <dbReference type="ARBA" id="ARBA00022777"/>
    </source>
</evidence>
<dbReference type="GO" id="GO:0000160">
    <property type="term" value="P:phosphorelay signal transduction system"/>
    <property type="evidence" value="ECO:0007669"/>
    <property type="project" value="UniProtKB-KW"/>
</dbReference>
<keyword evidence="6" id="KW-0812">Transmembrane</keyword>
<dbReference type="EMBL" id="FRAA01000003">
    <property type="protein sequence ID" value="SHK11972.1"/>
    <property type="molecule type" value="Genomic_DNA"/>
</dbReference>
<comment type="catalytic activity">
    <reaction evidence="1">
        <text>ATP + protein L-histidine = ADP + protein N-phospho-L-histidine.</text>
        <dbReference type="EC" id="2.7.13.3"/>
    </reaction>
</comment>
<dbReference type="PRINTS" id="PR00344">
    <property type="entry name" value="BCTRLSENSOR"/>
</dbReference>
<keyword evidence="3" id="KW-0808">Transferase</keyword>
<evidence type="ECO:0000313" key="9">
    <source>
        <dbReference type="Proteomes" id="UP000184474"/>
    </source>
</evidence>
<dbReference type="Gene3D" id="3.30.565.10">
    <property type="entry name" value="Histidine kinase-like ATPase, C-terminal domain"/>
    <property type="match status" value="1"/>
</dbReference>
<dbReference type="Proteomes" id="UP000184474">
    <property type="component" value="Unassembled WGS sequence"/>
</dbReference>
<keyword evidence="4 8" id="KW-0418">Kinase</keyword>
<reference evidence="9" key="1">
    <citation type="submission" date="2016-11" db="EMBL/GenBank/DDBJ databases">
        <authorList>
            <person name="Varghese N."/>
            <person name="Submissions S."/>
        </authorList>
    </citation>
    <scope>NUCLEOTIDE SEQUENCE [LARGE SCALE GENOMIC DNA]</scope>
    <source>
        <strain evidence="9">DSM 26134</strain>
    </source>
</reference>
<name>A0A1M6PVP1_REIAG</name>
<dbReference type="InterPro" id="IPR036890">
    <property type="entry name" value="HATPase_C_sf"/>
</dbReference>
<evidence type="ECO:0000256" key="1">
    <source>
        <dbReference type="ARBA" id="ARBA00000085"/>
    </source>
</evidence>
<dbReference type="Pfam" id="PF02518">
    <property type="entry name" value="HATPase_c"/>
    <property type="match status" value="1"/>
</dbReference>
<dbReference type="PANTHER" id="PTHR24421">
    <property type="entry name" value="NITRATE/NITRITE SENSOR PROTEIN NARX-RELATED"/>
    <property type="match status" value="1"/>
</dbReference>
<dbReference type="STRING" id="156994.SAMN04488028_10359"/>
<keyword evidence="6" id="KW-0472">Membrane</keyword>
<gene>
    <name evidence="8" type="ORF">SAMN04488028_10359</name>
</gene>
<evidence type="ECO:0000256" key="3">
    <source>
        <dbReference type="ARBA" id="ARBA00022679"/>
    </source>
</evidence>
<keyword evidence="5" id="KW-0902">Two-component regulatory system</keyword>
<dbReference type="InterPro" id="IPR050482">
    <property type="entry name" value="Sensor_HK_TwoCompSys"/>
</dbReference>
<dbReference type="SMART" id="SM00387">
    <property type="entry name" value="HATPase_c"/>
    <property type="match status" value="1"/>
</dbReference>
<dbReference type="PANTHER" id="PTHR24421:SF10">
    <property type="entry name" value="NITRATE_NITRITE SENSOR PROTEIN NARQ"/>
    <property type="match status" value="1"/>
</dbReference>